<feature type="domain" description="Peptidase C1A papain C-terminal" evidence="2">
    <location>
        <begin position="10"/>
        <end position="218"/>
    </location>
</feature>
<dbReference type="InterPro" id="IPR039417">
    <property type="entry name" value="Peptidase_C1A_papain-like"/>
</dbReference>
<reference evidence="3 4" key="2">
    <citation type="journal article" date="2019" name="G3 (Bethesda)">
        <title>Hybrid Assembly of the Genome of the Entomopathogenic Nematode Steinernema carpocapsae Identifies the X-Chromosome.</title>
        <authorList>
            <person name="Serra L."/>
            <person name="Macchietto M."/>
            <person name="Macias-Munoz A."/>
            <person name="McGill C.J."/>
            <person name="Rodriguez I.M."/>
            <person name="Rodriguez B."/>
            <person name="Murad R."/>
            <person name="Mortazavi A."/>
        </authorList>
    </citation>
    <scope>NUCLEOTIDE SEQUENCE [LARGE SCALE GENOMIC DNA]</scope>
    <source>
        <strain evidence="3 4">ALL</strain>
    </source>
</reference>
<dbReference type="Proteomes" id="UP000298663">
    <property type="component" value="Unassembled WGS sequence"/>
</dbReference>
<dbReference type="Pfam" id="PF00112">
    <property type="entry name" value="Peptidase_C1"/>
    <property type="match status" value="1"/>
</dbReference>
<protein>
    <recommendedName>
        <fullName evidence="2">Peptidase C1A papain C-terminal domain-containing protein</fullName>
    </recommendedName>
</protein>
<dbReference type="AlphaFoldDB" id="A0A4U5MEN0"/>
<dbReference type="GO" id="GO:0008234">
    <property type="term" value="F:cysteine-type peptidase activity"/>
    <property type="evidence" value="ECO:0007669"/>
    <property type="project" value="InterPro"/>
</dbReference>
<dbReference type="PANTHER" id="PTHR12411">
    <property type="entry name" value="CYSTEINE PROTEASE FAMILY C1-RELATED"/>
    <property type="match status" value="1"/>
</dbReference>
<evidence type="ECO:0000313" key="4">
    <source>
        <dbReference type="Proteomes" id="UP000298663"/>
    </source>
</evidence>
<organism evidence="3 4">
    <name type="scientific">Steinernema carpocapsae</name>
    <name type="common">Entomopathogenic nematode</name>
    <dbReference type="NCBI Taxonomy" id="34508"/>
    <lineage>
        <taxon>Eukaryota</taxon>
        <taxon>Metazoa</taxon>
        <taxon>Ecdysozoa</taxon>
        <taxon>Nematoda</taxon>
        <taxon>Chromadorea</taxon>
        <taxon>Rhabditida</taxon>
        <taxon>Tylenchina</taxon>
        <taxon>Panagrolaimomorpha</taxon>
        <taxon>Strongyloidoidea</taxon>
        <taxon>Steinernematidae</taxon>
        <taxon>Steinernema</taxon>
    </lineage>
</organism>
<gene>
    <name evidence="3" type="ORF">L596_023747</name>
</gene>
<evidence type="ECO:0000313" key="3">
    <source>
        <dbReference type="EMBL" id="TKR67624.1"/>
    </source>
</evidence>
<keyword evidence="4" id="KW-1185">Reference proteome</keyword>
<sequence length="232" mass="25531">MRYEVLTQTLPDNFDWRKQKVVTEVKDQGKLDVSDVFAVVGAIESCWAIRTGNLNTLSEQQLVDCGRNETSANLREVFESVSSLGGLAPNSSYPYVAQHQQCKLNKTEISVRIEGHLKMHNEEAMARYLMAKGPFVVAFNGKDSLASYKGGIVNFNSTQCPPTKLSQAGLVVGFGVEAKMPFWILKNSRGGKWGENGYFRIARGSNTCGIASNVYSPFFDVDIGGPNIFVAM</sequence>
<reference evidence="3 4" key="1">
    <citation type="journal article" date="2015" name="Genome Biol.">
        <title>Comparative genomics of Steinernema reveals deeply conserved gene regulatory networks.</title>
        <authorList>
            <person name="Dillman A.R."/>
            <person name="Macchietto M."/>
            <person name="Porter C.F."/>
            <person name="Rogers A."/>
            <person name="Williams B."/>
            <person name="Antoshechkin I."/>
            <person name="Lee M.M."/>
            <person name="Goodwin Z."/>
            <person name="Lu X."/>
            <person name="Lewis E.E."/>
            <person name="Goodrich-Blair H."/>
            <person name="Stock S.P."/>
            <person name="Adams B.J."/>
            <person name="Sternberg P.W."/>
            <person name="Mortazavi A."/>
        </authorList>
    </citation>
    <scope>NUCLEOTIDE SEQUENCE [LARGE SCALE GENOMIC DNA]</scope>
    <source>
        <strain evidence="3 4">ALL</strain>
    </source>
</reference>
<comment type="caution">
    <text evidence="3">The sequence shown here is derived from an EMBL/GenBank/DDBJ whole genome shotgun (WGS) entry which is preliminary data.</text>
</comment>
<accession>A0A4U5MEN0</accession>
<dbReference type="OrthoDB" id="65740at2759"/>
<proteinExistence type="inferred from homology"/>
<name>A0A4U5MEN0_STECR</name>
<evidence type="ECO:0000256" key="1">
    <source>
        <dbReference type="ARBA" id="ARBA00008455"/>
    </source>
</evidence>
<dbReference type="EMBL" id="AZBU02000008">
    <property type="protein sequence ID" value="TKR67624.1"/>
    <property type="molecule type" value="Genomic_DNA"/>
</dbReference>
<dbReference type="SMART" id="SM00645">
    <property type="entry name" value="Pept_C1"/>
    <property type="match status" value="1"/>
</dbReference>
<dbReference type="CDD" id="cd02248">
    <property type="entry name" value="Peptidase_C1A"/>
    <property type="match status" value="1"/>
</dbReference>
<dbReference type="SUPFAM" id="SSF54001">
    <property type="entry name" value="Cysteine proteinases"/>
    <property type="match status" value="1"/>
</dbReference>
<dbReference type="Gene3D" id="3.90.70.10">
    <property type="entry name" value="Cysteine proteinases"/>
    <property type="match status" value="1"/>
</dbReference>
<dbReference type="InterPro" id="IPR013128">
    <property type="entry name" value="Peptidase_C1A"/>
</dbReference>
<evidence type="ECO:0000259" key="2">
    <source>
        <dbReference type="SMART" id="SM00645"/>
    </source>
</evidence>
<dbReference type="GO" id="GO:0006508">
    <property type="term" value="P:proteolysis"/>
    <property type="evidence" value="ECO:0007669"/>
    <property type="project" value="InterPro"/>
</dbReference>
<comment type="similarity">
    <text evidence="1">Belongs to the peptidase C1 family.</text>
</comment>
<dbReference type="InterPro" id="IPR000668">
    <property type="entry name" value="Peptidase_C1A_C"/>
</dbReference>
<dbReference type="STRING" id="34508.A0A4U5MEN0"/>
<dbReference type="InterPro" id="IPR038765">
    <property type="entry name" value="Papain-like_cys_pep_sf"/>
</dbReference>